<keyword evidence="1" id="KW-0812">Transmembrane</keyword>
<sequence length="79" mass="9098">MGESMMIRFDGQKTHYTFNHYFLDAFLRLPFSTSIRFTLKNAVSFSTLSSFALVFTLITVIVVIDARLQCFMSMEAVKN</sequence>
<dbReference type="Proteomes" id="UP000492821">
    <property type="component" value="Unassembled WGS sequence"/>
</dbReference>
<keyword evidence="1" id="KW-1133">Transmembrane helix</keyword>
<evidence type="ECO:0000313" key="3">
    <source>
        <dbReference type="WBParaSite" id="Pan_g774.t1"/>
    </source>
</evidence>
<name>A0A7E4W5B4_PANRE</name>
<evidence type="ECO:0000256" key="1">
    <source>
        <dbReference type="SAM" id="Phobius"/>
    </source>
</evidence>
<reference evidence="2" key="1">
    <citation type="journal article" date="2013" name="Genetics">
        <title>The draft genome and transcriptome of Panagrellus redivivus are shaped by the harsh demands of a free-living lifestyle.</title>
        <authorList>
            <person name="Srinivasan J."/>
            <person name="Dillman A.R."/>
            <person name="Macchietto M.G."/>
            <person name="Heikkinen L."/>
            <person name="Lakso M."/>
            <person name="Fracchia K.M."/>
            <person name="Antoshechkin I."/>
            <person name="Mortazavi A."/>
            <person name="Wong G."/>
            <person name="Sternberg P.W."/>
        </authorList>
    </citation>
    <scope>NUCLEOTIDE SEQUENCE [LARGE SCALE GENOMIC DNA]</scope>
    <source>
        <strain evidence="2">MT8872</strain>
    </source>
</reference>
<feature type="transmembrane region" description="Helical" evidence="1">
    <location>
        <begin position="45"/>
        <end position="64"/>
    </location>
</feature>
<keyword evidence="1" id="KW-0472">Membrane</keyword>
<reference evidence="3" key="2">
    <citation type="submission" date="2020-10" db="UniProtKB">
        <authorList>
            <consortium name="WormBaseParasite"/>
        </authorList>
    </citation>
    <scope>IDENTIFICATION</scope>
</reference>
<dbReference type="AlphaFoldDB" id="A0A7E4W5B4"/>
<dbReference type="WBParaSite" id="Pan_g774.t1">
    <property type="protein sequence ID" value="Pan_g774.t1"/>
    <property type="gene ID" value="Pan_g774"/>
</dbReference>
<keyword evidence="2" id="KW-1185">Reference proteome</keyword>
<protein>
    <submittedName>
        <fullName evidence="3">Neur_chan_LBD domain-containing protein</fullName>
    </submittedName>
</protein>
<proteinExistence type="predicted"/>
<evidence type="ECO:0000313" key="2">
    <source>
        <dbReference type="Proteomes" id="UP000492821"/>
    </source>
</evidence>
<accession>A0A7E4W5B4</accession>
<organism evidence="2 3">
    <name type="scientific">Panagrellus redivivus</name>
    <name type="common">Microworm</name>
    <dbReference type="NCBI Taxonomy" id="6233"/>
    <lineage>
        <taxon>Eukaryota</taxon>
        <taxon>Metazoa</taxon>
        <taxon>Ecdysozoa</taxon>
        <taxon>Nematoda</taxon>
        <taxon>Chromadorea</taxon>
        <taxon>Rhabditida</taxon>
        <taxon>Tylenchina</taxon>
        <taxon>Panagrolaimomorpha</taxon>
        <taxon>Panagrolaimoidea</taxon>
        <taxon>Panagrolaimidae</taxon>
        <taxon>Panagrellus</taxon>
    </lineage>
</organism>